<reference evidence="2" key="1">
    <citation type="journal article" date="2019" name="Int. J. Syst. Evol. Microbiol.">
        <title>The Global Catalogue of Microorganisms (GCM) 10K type strain sequencing project: providing services to taxonomists for standard genome sequencing and annotation.</title>
        <authorList>
            <consortium name="The Broad Institute Genomics Platform"/>
            <consortium name="The Broad Institute Genome Sequencing Center for Infectious Disease"/>
            <person name="Wu L."/>
            <person name="Ma J."/>
        </authorList>
    </citation>
    <scope>NUCLEOTIDE SEQUENCE [LARGE SCALE GENOMIC DNA]</scope>
    <source>
        <strain evidence="2">CGMCC 4.7242</strain>
    </source>
</reference>
<gene>
    <name evidence="1" type="ORF">ACFSGJ_17190</name>
</gene>
<evidence type="ECO:0000313" key="1">
    <source>
        <dbReference type="EMBL" id="MFD1913950.1"/>
    </source>
</evidence>
<dbReference type="EMBL" id="JBHUGH010000023">
    <property type="protein sequence ID" value="MFD1913950.1"/>
    <property type="molecule type" value="Genomic_DNA"/>
</dbReference>
<evidence type="ECO:0000313" key="2">
    <source>
        <dbReference type="Proteomes" id="UP001597353"/>
    </source>
</evidence>
<dbReference type="Proteomes" id="UP001597353">
    <property type="component" value="Unassembled WGS sequence"/>
</dbReference>
<sequence length="90" mass="9641">MATPVDLRFPDRATAMSTIFPNPGCDLAVIGPLVRATGGQVETEDGLQPEYETLPGYHVNALMLAGMDLPESWAVYAVEPDPALVQWALA</sequence>
<comment type="caution">
    <text evidence="1">The sequence shown here is derived from an EMBL/GenBank/DDBJ whole genome shotgun (WGS) entry which is preliminary data.</text>
</comment>
<accession>A0ABW4S8N6</accession>
<protein>
    <submittedName>
        <fullName evidence="1">Uncharacterized protein</fullName>
    </submittedName>
</protein>
<proteinExistence type="predicted"/>
<dbReference type="RefSeq" id="WP_390264679.1">
    <property type="nucleotide sequence ID" value="NZ_JBHUGH010000023.1"/>
</dbReference>
<keyword evidence="2" id="KW-1185">Reference proteome</keyword>
<organism evidence="1 2">
    <name type="scientific">Halodurantibacterium flavum</name>
    <dbReference type="NCBI Taxonomy" id="1382802"/>
    <lineage>
        <taxon>Bacteria</taxon>
        <taxon>Pseudomonadati</taxon>
        <taxon>Pseudomonadota</taxon>
        <taxon>Alphaproteobacteria</taxon>
        <taxon>Rhodobacterales</taxon>
        <taxon>Paracoccaceae</taxon>
        <taxon>Halodurantibacterium</taxon>
    </lineage>
</organism>
<name>A0ABW4S8N6_9RHOB</name>